<feature type="compositionally biased region" description="Polar residues" evidence="1">
    <location>
        <begin position="17"/>
        <end position="29"/>
    </location>
</feature>
<evidence type="ECO:0000313" key="3">
    <source>
        <dbReference type="Proteomes" id="UP001176941"/>
    </source>
</evidence>
<dbReference type="EMBL" id="OX459956">
    <property type="protein sequence ID" value="CAI9162031.1"/>
    <property type="molecule type" value="Genomic_DNA"/>
</dbReference>
<dbReference type="Proteomes" id="UP001176941">
    <property type="component" value="Chromosome 20"/>
</dbReference>
<keyword evidence="3" id="KW-1185">Reference proteome</keyword>
<accession>A0ABN8YQ64</accession>
<gene>
    <name evidence="2" type="ORF">MRATA1EN1_LOCUS10993</name>
</gene>
<protein>
    <submittedName>
        <fullName evidence="2">Uncharacterized protein</fullName>
    </submittedName>
</protein>
<evidence type="ECO:0000256" key="1">
    <source>
        <dbReference type="SAM" id="MobiDB-lite"/>
    </source>
</evidence>
<reference evidence="2" key="1">
    <citation type="submission" date="2023-04" db="EMBL/GenBank/DDBJ databases">
        <authorList>
            <consortium name="ELIXIR-Norway"/>
        </authorList>
    </citation>
    <scope>NUCLEOTIDE SEQUENCE [LARGE SCALE GENOMIC DNA]</scope>
</reference>
<evidence type="ECO:0000313" key="2">
    <source>
        <dbReference type="EMBL" id="CAI9162031.1"/>
    </source>
</evidence>
<feature type="region of interest" description="Disordered" evidence="1">
    <location>
        <begin position="1"/>
        <end position="31"/>
    </location>
</feature>
<sequence length="99" mass="10523">MKTRGRIGPVPDFVGLQGSSRRSPQTCCPSSVGGDGSDACTSFMSQTFLVKAEISCRLPRTKMQQLLLTTVHVPSSLGHIKADAVMENSVLGFSSLVSH</sequence>
<name>A0ABN8YQ64_RANTA</name>
<proteinExistence type="predicted"/>
<organism evidence="2 3">
    <name type="scientific">Rangifer tarandus platyrhynchus</name>
    <name type="common">Svalbard reindeer</name>
    <dbReference type="NCBI Taxonomy" id="3082113"/>
    <lineage>
        <taxon>Eukaryota</taxon>
        <taxon>Metazoa</taxon>
        <taxon>Chordata</taxon>
        <taxon>Craniata</taxon>
        <taxon>Vertebrata</taxon>
        <taxon>Euteleostomi</taxon>
        <taxon>Mammalia</taxon>
        <taxon>Eutheria</taxon>
        <taxon>Laurasiatheria</taxon>
        <taxon>Artiodactyla</taxon>
        <taxon>Ruminantia</taxon>
        <taxon>Pecora</taxon>
        <taxon>Cervidae</taxon>
        <taxon>Odocoileinae</taxon>
        <taxon>Rangifer</taxon>
    </lineage>
</organism>